<dbReference type="PANTHER" id="PTHR10545">
    <property type="entry name" value="DIAMINE N-ACETYLTRANSFERASE"/>
    <property type="match status" value="1"/>
</dbReference>
<accession>A0A061SNQ8</accession>
<evidence type="ECO:0000256" key="2">
    <source>
        <dbReference type="ARBA" id="ARBA00023315"/>
    </source>
</evidence>
<reference evidence="4 5" key="1">
    <citation type="journal article" date="2014" name="Genome Announc.">
        <title>Draft Genome Sequences of Two Isolates of the Roseobacter Group, Sulfitobacter sp. Strains 3SOLIMAR09 and 1FIGIMAR09, from Harbors of Mallorca Island (Mediterranean Sea).</title>
        <authorList>
            <person name="Mas-Llado M."/>
            <person name="Pina-Villalonga J.M."/>
            <person name="Brunet-Galmes I."/>
            <person name="Nogales B."/>
            <person name="Bosch R."/>
        </authorList>
    </citation>
    <scope>NUCLEOTIDE SEQUENCE [LARGE SCALE GENOMIC DNA]</scope>
    <source>
        <strain evidence="4 5">1FIGIMAR09</strain>
    </source>
</reference>
<dbReference type="CDD" id="cd04301">
    <property type="entry name" value="NAT_SF"/>
    <property type="match status" value="1"/>
</dbReference>
<feature type="domain" description="N-acetyltransferase" evidence="3">
    <location>
        <begin position="3"/>
        <end position="150"/>
    </location>
</feature>
<keyword evidence="5" id="KW-1185">Reference proteome</keyword>
<comment type="caution">
    <text evidence="4">The sequence shown here is derived from an EMBL/GenBank/DDBJ whole genome shotgun (WGS) entry which is preliminary data.</text>
</comment>
<sequence length="150" mass="16626">MTATIRPVTAQDRADWDRLYAGYAQFYKVEQTAEMRDRVFGWLMDDAHEVNGLLALDGDGVVIGLTHFRPFASPLSAAVKCFLDDLYVDPVARGSGAAQALINAVGDIAQQNGWTVVRWITADDNYRGRGVYDQLATRTMWITYDMATGA</sequence>
<dbReference type="InterPro" id="IPR016181">
    <property type="entry name" value="Acyl_CoA_acyltransferase"/>
</dbReference>
<evidence type="ECO:0000313" key="4">
    <source>
        <dbReference type="EMBL" id="KAJ03346.1"/>
    </source>
</evidence>
<proteinExistence type="predicted"/>
<dbReference type="eggNOG" id="COG1247">
    <property type="taxonomic scope" value="Bacteria"/>
</dbReference>
<evidence type="ECO:0000256" key="1">
    <source>
        <dbReference type="ARBA" id="ARBA00022679"/>
    </source>
</evidence>
<protein>
    <submittedName>
        <fullName evidence="4">Acetyltransferase</fullName>
    </submittedName>
</protein>
<dbReference type="RefSeq" id="WP_037907209.1">
    <property type="nucleotide sequence ID" value="NZ_JEMU01000006.1"/>
</dbReference>
<dbReference type="Pfam" id="PF00583">
    <property type="entry name" value="Acetyltransf_1"/>
    <property type="match status" value="1"/>
</dbReference>
<keyword evidence="1 4" id="KW-0808">Transferase</keyword>
<dbReference type="InterPro" id="IPR051016">
    <property type="entry name" value="Diverse_Substrate_AcTransf"/>
</dbReference>
<dbReference type="Gene3D" id="3.40.630.30">
    <property type="match status" value="1"/>
</dbReference>
<dbReference type="EMBL" id="JEMU01000006">
    <property type="protein sequence ID" value="KAJ03346.1"/>
    <property type="molecule type" value="Genomic_DNA"/>
</dbReference>
<dbReference type="PANTHER" id="PTHR10545:SF42">
    <property type="entry name" value="ACETYLTRANSFERASE"/>
    <property type="match status" value="1"/>
</dbReference>
<dbReference type="GO" id="GO:0008080">
    <property type="term" value="F:N-acetyltransferase activity"/>
    <property type="evidence" value="ECO:0007669"/>
    <property type="project" value="TreeGrafter"/>
</dbReference>
<dbReference type="AlphaFoldDB" id="A0A061SNQ8"/>
<name>A0A061SNQ8_9RHOB</name>
<evidence type="ECO:0000313" key="5">
    <source>
        <dbReference type="Proteomes" id="UP000027337"/>
    </source>
</evidence>
<dbReference type="PROSITE" id="PS51186">
    <property type="entry name" value="GNAT"/>
    <property type="match status" value="1"/>
</dbReference>
<dbReference type="Proteomes" id="UP000027337">
    <property type="component" value="Unassembled WGS sequence"/>
</dbReference>
<evidence type="ECO:0000259" key="3">
    <source>
        <dbReference type="PROSITE" id="PS51186"/>
    </source>
</evidence>
<dbReference type="SUPFAM" id="SSF55729">
    <property type="entry name" value="Acyl-CoA N-acyltransferases (Nat)"/>
    <property type="match status" value="1"/>
</dbReference>
<dbReference type="STRING" id="83219.PM02_08305"/>
<organism evidence="4 5">
    <name type="scientific">Sulfitobacter mediterraneus</name>
    <dbReference type="NCBI Taxonomy" id="83219"/>
    <lineage>
        <taxon>Bacteria</taxon>
        <taxon>Pseudomonadati</taxon>
        <taxon>Pseudomonadota</taxon>
        <taxon>Alphaproteobacteria</taxon>
        <taxon>Rhodobacterales</taxon>
        <taxon>Roseobacteraceae</taxon>
        <taxon>Sulfitobacter</taxon>
    </lineage>
</organism>
<dbReference type="InterPro" id="IPR000182">
    <property type="entry name" value="GNAT_dom"/>
</dbReference>
<keyword evidence="2" id="KW-0012">Acyltransferase</keyword>
<gene>
    <name evidence="4" type="ORF">PM02_08305</name>
</gene>